<dbReference type="SUPFAM" id="SSF143410">
    <property type="entry name" value="DOPA-like"/>
    <property type="match status" value="1"/>
</dbReference>
<dbReference type="Pfam" id="PF08883">
    <property type="entry name" value="DOPA_dioxygen"/>
    <property type="match status" value="1"/>
</dbReference>
<accession>A0ABP1G0W8</accession>
<gene>
    <name evidence="1" type="primary">g7063</name>
    <name evidence="1" type="ORF">VP750_LOCUS6044</name>
</gene>
<comment type="caution">
    <text evidence="1">The sequence shown here is derived from an EMBL/GenBank/DDBJ whole genome shotgun (WGS) entry which is preliminary data.</text>
</comment>
<reference evidence="1 2" key="1">
    <citation type="submission" date="2024-06" db="EMBL/GenBank/DDBJ databases">
        <authorList>
            <person name="Kraege A."/>
            <person name="Thomma B."/>
        </authorList>
    </citation>
    <scope>NUCLEOTIDE SEQUENCE [LARGE SCALE GENOMIC DNA]</scope>
</reference>
<dbReference type="InterPro" id="IPR014980">
    <property type="entry name" value="DOPA_dioxygen"/>
</dbReference>
<protein>
    <submittedName>
        <fullName evidence="1">G7063 protein</fullName>
    </submittedName>
</protein>
<organism evidence="1 2">
    <name type="scientific">Coccomyxa viridis</name>
    <dbReference type="NCBI Taxonomy" id="1274662"/>
    <lineage>
        <taxon>Eukaryota</taxon>
        <taxon>Viridiplantae</taxon>
        <taxon>Chlorophyta</taxon>
        <taxon>core chlorophytes</taxon>
        <taxon>Trebouxiophyceae</taxon>
        <taxon>Trebouxiophyceae incertae sedis</taxon>
        <taxon>Coccomyxaceae</taxon>
        <taxon>Coccomyxa</taxon>
    </lineage>
</organism>
<evidence type="ECO:0000313" key="1">
    <source>
        <dbReference type="EMBL" id="CAL5224385.1"/>
    </source>
</evidence>
<dbReference type="EMBL" id="CAXHTA020000010">
    <property type="protein sequence ID" value="CAL5224385.1"/>
    <property type="molecule type" value="Genomic_DNA"/>
</dbReference>
<dbReference type="InterPro" id="IPR023389">
    <property type="entry name" value="DOPA-like_sf"/>
</dbReference>
<dbReference type="PANTHER" id="PTHR36423:SF2">
    <property type="entry name" value="AFR070WP"/>
    <property type="match status" value="1"/>
</dbReference>
<sequence length="153" mass="16873">MHVYSPTDDEAALKQFQGDVSSRFSNDANVVMGRIMMKAGGPHPCSQFEVDFTRTAFADIASWAMFNRPEEMSILFHALDENQVEAHSSRAMWLGKALDLKLEPLKKFDSLVAAKISEGASRNEVLCKMLKAGGGPSRHLLAEMRAQEAQSNA</sequence>
<proteinExistence type="predicted"/>
<keyword evidence="2" id="KW-1185">Reference proteome</keyword>
<dbReference type="Proteomes" id="UP001497392">
    <property type="component" value="Unassembled WGS sequence"/>
</dbReference>
<evidence type="ECO:0000313" key="2">
    <source>
        <dbReference type="Proteomes" id="UP001497392"/>
    </source>
</evidence>
<dbReference type="PANTHER" id="PTHR36423">
    <property type="entry name" value="AFR070WP"/>
    <property type="match status" value="1"/>
</dbReference>
<dbReference type="Gene3D" id="3.30.70.1240">
    <property type="entry name" value="DOPA-like domains"/>
    <property type="match status" value="1"/>
</dbReference>
<name>A0ABP1G0W8_9CHLO</name>